<accession>A0A0L0UVD3</accession>
<reference evidence="2" key="1">
    <citation type="submission" date="2014-03" db="EMBL/GenBank/DDBJ databases">
        <title>The Genome Sequence of Puccinia striiformis f. sp. tritici PST-78.</title>
        <authorList>
            <consortium name="The Broad Institute Genome Sequencing Platform"/>
            <person name="Cuomo C."/>
            <person name="Hulbert S."/>
            <person name="Chen X."/>
            <person name="Walker B."/>
            <person name="Young S.K."/>
            <person name="Zeng Q."/>
            <person name="Gargeya S."/>
            <person name="Fitzgerald M."/>
            <person name="Haas B."/>
            <person name="Abouelleil A."/>
            <person name="Alvarado L."/>
            <person name="Arachchi H.M."/>
            <person name="Berlin A.M."/>
            <person name="Chapman S.B."/>
            <person name="Goldberg J."/>
            <person name="Griggs A."/>
            <person name="Gujja S."/>
            <person name="Hansen M."/>
            <person name="Howarth C."/>
            <person name="Imamovic A."/>
            <person name="Larimer J."/>
            <person name="McCowan C."/>
            <person name="Montmayeur A."/>
            <person name="Murphy C."/>
            <person name="Neiman D."/>
            <person name="Pearson M."/>
            <person name="Priest M."/>
            <person name="Roberts A."/>
            <person name="Saif S."/>
            <person name="Shea T."/>
            <person name="Sisk P."/>
            <person name="Sykes S."/>
            <person name="Wortman J."/>
            <person name="Nusbaum C."/>
            <person name="Birren B."/>
        </authorList>
    </citation>
    <scope>NUCLEOTIDE SEQUENCE [LARGE SCALE GENOMIC DNA]</scope>
    <source>
        <strain evidence="2">race PST-78</strain>
    </source>
</reference>
<name>A0A0L0UVD3_9BASI</name>
<dbReference type="OrthoDB" id="10639373at2759"/>
<organism evidence="1 2">
    <name type="scientific">Puccinia striiformis f. sp. tritici PST-78</name>
    <dbReference type="NCBI Taxonomy" id="1165861"/>
    <lineage>
        <taxon>Eukaryota</taxon>
        <taxon>Fungi</taxon>
        <taxon>Dikarya</taxon>
        <taxon>Basidiomycota</taxon>
        <taxon>Pucciniomycotina</taxon>
        <taxon>Pucciniomycetes</taxon>
        <taxon>Pucciniales</taxon>
        <taxon>Pucciniaceae</taxon>
        <taxon>Puccinia</taxon>
    </lineage>
</organism>
<comment type="caution">
    <text evidence="1">The sequence shown here is derived from an EMBL/GenBank/DDBJ whole genome shotgun (WGS) entry which is preliminary data.</text>
</comment>
<dbReference type="AlphaFoldDB" id="A0A0L0UVD3"/>
<protein>
    <submittedName>
        <fullName evidence="1">Uncharacterized protein</fullName>
    </submittedName>
</protein>
<gene>
    <name evidence="1" type="ORF">PSTG_15657</name>
</gene>
<keyword evidence="2" id="KW-1185">Reference proteome</keyword>
<proteinExistence type="predicted"/>
<evidence type="ECO:0000313" key="2">
    <source>
        <dbReference type="Proteomes" id="UP000054564"/>
    </source>
</evidence>
<evidence type="ECO:0000313" key="1">
    <source>
        <dbReference type="EMBL" id="KNE90911.1"/>
    </source>
</evidence>
<dbReference type="EMBL" id="AJIL01000229">
    <property type="protein sequence ID" value="KNE90911.1"/>
    <property type="molecule type" value="Genomic_DNA"/>
</dbReference>
<sequence>MTWHAESLLQPSALSPSDSSMKFFVEMSSRFVLLILIASACCMEFTPKLEVEGSNPIALDGFILLRSWERNSDQVLSLAADLEEILNQQKWEELLLDSGAEDQNGEVGRLSESSRVLCGKIRDALNILKEKRLLQLGGLNSPQFQDVRTFALLKLNHHTDSQMAKQIEGYPPDIVHDIVKKTWEKLSCSILDNIQQIIINQKSLPKHQKPGQYTTLVPAVSYQFKTMDFLYKQGFINKEAVRRYVFHDKESVMNLITYVHGGFNSEKFISKNKQEMWIGNESIINHWYFPLMHKMFEGN</sequence>
<dbReference type="Proteomes" id="UP000054564">
    <property type="component" value="Unassembled WGS sequence"/>
</dbReference>